<feature type="domain" description="Glycosyltransferase 2-like" evidence="13">
    <location>
        <begin position="103"/>
        <end position="266"/>
    </location>
</feature>
<organism evidence="15 16">
    <name type="scientific">Candidatus Allofournierella pullistercoris</name>
    <dbReference type="NCBI Taxonomy" id="2838597"/>
    <lineage>
        <taxon>Bacteria</taxon>
        <taxon>Bacillati</taxon>
        <taxon>Bacillota</taxon>
        <taxon>Clostridia</taxon>
        <taxon>Eubacteriales</taxon>
        <taxon>Oscillospiraceae</taxon>
        <taxon>Allofournierella</taxon>
    </lineage>
</organism>
<keyword evidence="6 15" id="KW-0808">Transferase</keyword>
<dbReference type="InterPro" id="IPR003919">
    <property type="entry name" value="Cell_synth_A"/>
</dbReference>
<evidence type="ECO:0000256" key="10">
    <source>
        <dbReference type="ARBA" id="ARBA00023136"/>
    </source>
</evidence>
<sequence>MYYGIAMCTLLLLFFFFGKTTKYRQILIVFNSVVCLAYISWRITAIPIHNGIVSFVLGVVLYLAELLGLVAFFNFQYLFIGRYHLEKKTLEDFGDKPVPFVDVLICTYNEPLSLLEMTILGAKGMDYPKDRFKVHICDDGKRPDLEAMCRKYGIGYITRDGNEGAKAGNINNALGVIQGDLFAVLDADMIPTKNFLKHTVGYFSNENLAFVQTPQVYYNMDMYQYNLHRKIPNEQDFFMRDIQEARASRNAVLHVGTNAVFRREYVLGIGGYPTCSITEDMAVGMLLQAQGYDSVLVNEELVYGLSATTFVELVKQRDRWCRGNIQVLKHYNFLFMKGLTFAQKIAYLDGALYWFANLQKMVFMLCPVIYLLTETQILNADLLELLNVYTPYLMGQLLMFHLLSPKTRSMKWAHYYETIMAPHLSLSIIKELLNLKIKFNVTSKEVTMDKKHFQAQIVLPHIVIFVLTLLAWFVAGIRVGRGDAHIGSYLLNFFWSVYNMMGIVIALRVAWQKPIFRSFERIHLKQPYPVLLRSKRRYIQAEMLDISNQGSYLKLSRQANFKEGQRIYLCLNEKLEVPAHLVRAQNGYVALQFDKMSEQCKESVMELLVDNLAPHYKVARPQKTL</sequence>
<dbReference type="InterPro" id="IPR001173">
    <property type="entry name" value="Glyco_trans_2-like"/>
</dbReference>
<feature type="transmembrane region" description="Helical" evidence="12">
    <location>
        <begin position="489"/>
        <end position="511"/>
    </location>
</feature>
<evidence type="ECO:0000256" key="3">
    <source>
        <dbReference type="ARBA" id="ARBA00022475"/>
    </source>
</evidence>
<evidence type="ECO:0000256" key="1">
    <source>
        <dbReference type="ARBA" id="ARBA00004429"/>
    </source>
</evidence>
<feature type="transmembrane region" description="Helical" evidence="12">
    <location>
        <begin position="52"/>
        <end position="80"/>
    </location>
</feature>
<dbReference type="SUPFAM" id="SSF141371">
    <property type="entry name" value="PilZ domain-like"/>
    <property type="match status" value="1"/>
</dbReference>
<evidence type="ECO:0000313" key="15">
    <source>
        <dbReference type="EMBL" id="MBU3805678.1"/>
    </source>
</evidence>
<evidence type="ECO:0000256" key="7">
    <source>
        <dbReference type="ARBA" id="ARBA00022692"/>
    </source>
</evidence>
<protein>
    <recommendedName>
        <fullName evidence="2">cellulose synthase (UDP-forming)</fullName>
        <ecNumber evidence="2">2.4.1.12</ecNumber>
    </recommendedName>
</protein>
<evidence type="ECO:0000256" key="9">
    <source>
        <dbReference type="ARBA" id="ARBA00022989"/>
    </source>
</evidence>
<evidence type="ECO:0000259" key="13">
    <source>
        <dbReference type="Pfam" id="PF00535"/>
    </source>
</evidence>
<dbReference type="GO" id="GO:0005886">
    <property type="term" value="C:plasma membrane"/>
    <property type="evidence" value="ECO:0007669"/>
    <property type="project" value="UniProtKB-SubCell"/>
</dbReference>
<dbReference type="EC" id="2.4.1.12" evidence="2"/>
<keyword evidence="9 12" id="KW-1133">Transmembrane helix</keyword>
<gene>
    <name evidence="15" type="ORF">H9882_02095</name>
</gene>
<keyword evidence="7 12" id="KW-0812">Transmembrane</keyword>
<dbReference type="AlphaFoldDB" id="A0A948T1E0"/>
<dbReference type="PANTHER" id="PTHR43867:SF2">
    <property type="entry name" value="CELLULOSE SYNTHASE CATALYTIC SUBUNIT A [UDP-FORMING]"/>
    <property type="match status" value="1"/>
</dbReference>
<dbReference type="GO" id="GO:0006011">
    <property type="term" value="P:UDP-alpha-D-glucose metabolic process"/>
    <property type="evidence" value="ECO:0007669"/>
    <property type="project" value="InterPro"/>
</dbReference>
<evidence type="ECO:0000256" key="11">
    <source>
        <dbReference type="ARBA" id="ARBA00048682"/>
    </source>
</evidence>
<comment type="subcellular location">
    <subcellularLocation>
        <location evidence="1">Cell inner membrane</location>
        <topology evidence="1">Multi-pass membrane protein</topology>
    </subcellularLocation>
</comment>
<dbReference type="PANTHER" id="PTHR43867">
    <property type="entry name" value="CELLULOSE SYNTHASE CATALYTIC SUBUNIT A [UDP-FORMING]"/>
    <property type="match status" value="1"/>
</dbReference>
<keyword evidence="3" id="KW-1003">Cell membrane</keyword>
<dbReference type="Proteomes" id="UP000713596">
    <property type="component" value="Unassembled WGS sequence"/>
</dbReference>
<comment type="caution">
    <text evidence="15">The sequence shown here is derived from an EMBL/GenBank/DDBJ whole genome shotgun (WGS) entry which is preliminary data.</text>
</comment>
<dbReference type="GO" id="GO:0016760">
    <property type="term" value="F:cellulose synthase (UDP-forming) activity"/>
    <property type="evidence" value="ECO:0007669"/>
    <property type="project" value="UniProtKB-EC"/>
</dbReference>
<evidence type="ECO:0000259" key="14">
    <source>
        <dbReference type="Pfam" id="PF07238"/>
    </source>
</evidence>
<feature type="transmembrane region" description="Helical" evidence="12">
    <location>
        <begin position="26"/>
        <end position="46"/>
    </location>
</feature>
<feature type="transmembrane region" description="Helical" evidence="12">
    <location>
        <begin position="351"/>
        <end position="373"/>
    </location>
</feature>
<accession>A0A948T1E0</accession>
<reference evidence="15" key="1">
    <citation type="journal article" date="2021" name="PeerJ">
        <title>Extensive microbial diversity within the chicken gut microbiome revealed by metagenomics and culture.</title>
        <authorList>
            <person name="Gilroy R."/>
            <person name="Ravi A."/>
            <person name="Getino M."/>
            <person name="Pursley I."/>
            <person name="Horton D.L."/>
            <person name="Alikhan N.F."/>
            <person name="Baker D."/>
            <person name="Gharbi K."/>
            <person name="Hall N."/>
            <person name="Watson M."/>
            <person name="Adriaenssens E.M."/>
            <person name="Foster-Nyarko E."/>
            <person name="Jarju S."/>
            <person name="Secka A."/>
            <person name="Antonio M."/>
            <person name="Oren A."/>
            <person name="Chaudhuri R.R."/>
            <person name="La Ragione R."/>
            <person name="Hildebrand F."/>
            <person name="Pallen M.J."/>
        </authorList>
    </citation>
    <scope>NUCLEOTIDE SEQUENCE</scope>
    <source>
        <strain evidence="15">B5_2728</strain>
    </source>
</reference>
<keyword evidence="4" id="KW-0997">Cell inner membrane</keyword>
<dbReference type="InterPro" id="IPR009875">
    <property type="entry name" value="PilZ_domain"/>
</dbReference>
<dbReference type="EMBL" id="JAHLFP010000015">
    <property type="protein sequence ID" value="MBU3805678.1"/>
    <property type="molecule type" value="Genomic_DNA"/>
</dbReference>
<feature type="domain" description="PilZ" evidence="14">
    <location>
        <begin position="517"/>
        <end position="604"/>
    </location>
</feature>
<dbReference type="InterPro" id="IPR029044">
    <property type="entry name" value="Nucleotide-diphossugar_trans"/>
</dbReference>
<evidence type="ECO:0000256" key="4">
    <source>
        <dbReference type="ARBA" id="ARBA00022519"/>
    </source>
</evidence>
<evidence type="ECO:0000256" key="5">
    <source>
        <dbReference type="ARBA" id="ARBA00022676"/>
    </source>
</evidence>
<keyword evidence="8" id="KW-0135">Cellulose biosynthesis</keyword>
<feature type="transmembrane region" description="Helical" evidence="12">
    <location>
        <begin position="457"/>
        <end position="477"/>
    </location>
</feature>
<dbReference type="Gene3D" id="3.90.550.10">
    <property type="entry name" value="Spore Coat Polysaccharide Biosynthesis Protein SpsA, Chain A"/>
    <property type="match status" value="1"/>
</dbReference>
<dbReference type="Pfam" id="PF07238">
    <property type="entry name" value="PilZ"/>
    <property type="match status" value="1"/>
</dbReference>
<evidence type="ECO:0000313" key="16">
    <source>
        <dbReference type="Proteomes" id="UP000713596"/>
    </source>
</evidence>
<keyword evidence="10 12" id="KW-0472">Membrane</keyword>
<feature type="transmembrane region" description="Helical" evidence="12">
    <location>
        <begin position="385"/>
        <end position="403"/>
    </location>
</feature>
<dbReference type="SUPFAM" id="SSF53448">
    <property type="entry name" value="Nucleotide-diphospho-sugar transferases"/>
    <property type="match status" value="1"/>
</dbReference>
<evidence type="ECO:0000256" key="8">
    <source>
        <dbReference type="ARBA" id="ARBA00022916"/>
    </source>
</evidence>
<dbReference type="InterPro" id="IPR050321">
    <property type="entry name" value="Glycosyltr_2/OpgH_subfam"/>
</dbReference>
<reference evidence="15" key="2">
    <citation type="submission" date="2021-04" db="EMBL/GenBank/DDBJ databases">
        <authorList>
            <person name="Gilroy R."/>
        </authorList>
    </citation>
    <scope>NUCLEOTIDE SEQUENCE</scope>
    <source>
        <strain evidence="15">B5_2728</strain>
    </source>
</reference>
<dbReference type="PRINTS" id="PR01439">
    <property type="entry name" value="CELLSNTHASEA"/>
</dbReference>
<proteinExistence type="predicted"/>
<dbReference type="InterPro" id="IPR005150">
    <property type="entry name" value="Cellulose_synth"/>
</dbReference>
<name>A0A948T1E0_9FIRM</name>
<dbReference type="CDD" id="cd06421">
    <property type="entry name" value="CESA_CelA_like"/>
    <property type="match status" value="1"/>
</dbReference>
<keyword evidence="5 15" id="KW-0328">Glycosyltransferase</keyword>
<evidence type="ECO:0000256" key="6">
    <source>
        <dbReference type="ARBA" id="ARBA00022679"/>
    </source>
</evidence>
<dbReference type="Pfam" id="PF00535">
    <property type="entry name" value="Glycos_transf_2"/>
    <property type="match status" value="1"/>
</dbReference>
<dbReference type="GO" id="GO:0030244">
    <property type="term" value="P:cellulose biosynthetic process"/>
    <property type="evidence" value="ECO:0007669"/>
    <property type="project" value="UniProtKB-KW"/>
</dbReference>
<comment type="catalytic activity">
    <reaction evidence="11">
        <text>[(1-&gt;4)-beta-D-glucosyl](n) + UDP-alpha-D-glucose = [(1-&gt;4)-beta-D-glucosyl](n+1) + UDP + H(+)</text>
        <dbReference type="Rhea" id="RHEA:19929"/>
        <dbReference type="Rhea" id="RHEA-COMP:10033"/>
        <dbReference type="Rhea" id="RHEA-COMP:10034"/>
        <dbReference type="ChEBI" id="CHEBI:15378"/>
        <dbReference type="ChEBI" id="CHEBI:18246"/>
        <dbReference type="ChEBI" id="CHEBI:58223"/>
        <dbReference type="ChEBI" id="CHEBI:58885"/>
        <dbReference type="EC" id="2.4.1.12"/>
    </reaction>
</comment>
<evidence type="ECO:0000256" key="12">
    <source>
        <dbReference type="SAM" id="Phobius"/>
    </source>
</evidence>
<dbReference type="Gene3D" id="2.40.10.220">
    <property type="entry name" value="predicted glycosyltransferase like domains"/>
    <property type="match status" value="1"/>
</dbReference>
<evidence type="ECO:0000256" key="2">
    <source>
        <dbReference type="ARBA" id="ARBA00012539"/>
    </source>
</evidence>
<dbReference type="GO" id="GO:0035438">
    <property type="term" value="F:cyclic-di-GMP binding"/>
    <property type="evidence" value="ECO:0007669"/>
    <property type="project" value="InterPro"/>
</dbReference>
<dbReference type="Pfam" id="PF03552">
    <property type="entry name" value="Cellulose_synt"/>
    <property type="match status" value="1"/>
</dbReference>